<dbReference type="PANTHER" id="PTHR44196:SF1">
    <property type="entry name" value="DEHYDROGENASE_REDUCTASE SDR FAMILY MEMBER 7B"/>
    <property type="match status" value="1"/>
</dbReference>
<dbReference type="PRINTS" id="PR00081">
    <property type="entry name" value="GDHRDH"/>
</dbReference>
<dbReference type="SMART" id="SM00822">
    <property type="entry name" value="PKS_KR"/>
    <property type="match status" value="1"/>
</dbReference>
<dbReference type="InterPro" id="IPR036291">
    <property type="entry name" value="NAD(P)-bd_dom_sf"/>
</dbReference>
<dbReference type="InterPro" id="IPR002347">
    <property type="entry name" value="SDR_fam"/>
</dbReference>
<dbReference type="PROSITE" id="PS00061">
    <property type="entry name" value="ADH_SHORT"/>
    <property type="match status" value="1"/>
</dbReference>
<dbReference type="CDD" id="cd05233">
    <property type="entry name" value="SDR_c"/>
    <property type="match status" value="1"/>
</dbReference>
<evidence type="ECO:0000256" key="1">
    <source>
        <dbReference type="ARBA" id="ARBA00006484"/>
    </source>
</evidence>
<evidence type="ECO:0000256" key="2">
    <source>
        <dbReference type="ARBA" id="ARBA00023002"/>
    </source>
</evidence>
<sequence length="227" mass="23929">MTERRSVLITGATRGIGRAIAEELAEGWHILVGGTHADTVNELVASLPSAEPFVVDLTDDAAMADAAARVGQLDALVHSAGGIVVGPIAEMDPQAWRDLFEINVVAVAALTSKLLPQLRASHGQVIAINSGSGFHTRANQSAYSATKHALVAVTNGLRDEERGQVRVTSIHPGPVDTDMQVTMQELLGGTYQPEKYLHPADVARTVALALEMRPGASVDYLSVRPAG</sequence>
<protein>
    <submittedName>
        <fullName evidence="4">Short chain dehydrogenase</fullName>
    </submittedName>
</protein>
<dbReference type="InterPro" id="IPR057326">
    <property type="entry name" value="KR_dom"/>
</dbReference>
<evidence type="ECO:0000313" key="4">
    <source>
        <dbReference type="EMBL" id="CEP27659.1"/>
    </source>
</evidence>
<dbReference type="GO" id="GO:0016020">
    <property type="term" value="C:membrane"/>
    <property type="evidence" value="ECO:0007669"/>
    <property type="project" value="TreeGrafter"/>
</dbReference>
<dbReference type="PANTHER" id="PTHR44196">
    <property type="entry name" value="DEHYDROGENASE/REDUCTASE SDR FAMILY MEMBER 7B"/>
    <property type="match status" value="1"/>
</dbReference>
<dbReference type="Pfam" id="PF00106">
    <property type="entry name" value="adh_short"/>
    <property type="match status" value="1"/>
</dbReference>
<name>A0A0B7P0X6_PROFF</name>
<proteinExistence type="inferred from homology"/>
<dbReference type="AlphaFoldDB" id="A0A0B7P0X6"/>
<gene>
    <name evidence="4" type="ORF">PFCIRM138_04615</name>
</gene>
<organism evidence="4">
    <name type="scientific">Propionibacterium freudenreichii subsp. freudenreichii</name>
    <dbReference type="NCBI Taxonomy" id="66712"/>
    <lineage>
        <taxon>Bacteria</taxon>
        <taxon>Bacillati</taxon>
        <taxon>Actinomycetota</taxon>
        <taxon>Actinomycetes</taxon>
        <taxon>Propionibacteriales</taxon>
        <taxon>Propionibacteriaceae</taxon>
        <taxon>Propionibacterium</taxon>
    </lineage>
</organism>
<comment type="similarity">
    <text evidence="1">Belongs to the short-chain dehydrogenases/reductases (SDR) family.</text>
</comment>
<reference evidence="4" key="1">
    <citation type="submission" date="2014-08" db="EMBL/GenBank/DDBJ databases">
        <authorList>
            <person name="Falentin Helene"/>
        </authorList>
    </citation>
    <scope>NUCLEOTIDE SEQUENCE</scope>
</reference>
<feature type="domain" description="Ketoreductase" evidence="3">
    <location>
        <begin position="5"/>
        <end position="178"/>
    </location>
</feature>
<dbReference type="SUPFAM" id="SSF51735">
    <property type="entry name" value="NAD(P)-binding Rossmann-fold domains"/>
    <property type="match status" value="1"/>
</dbReference>
<dbReference type="NCBIfam" id="NF006073">
    <property type="entry name" value="PRK08219.1"/>
    <property type="match status" value="1"/>
</dbReference>
<accession>A0A0B7P0X6</accession>
<dbReference type="InterPro" id="IPR020904">
    <property type="entry name" value="Sc_DH/Rdtase_CS"/>
</dbReference>
<dbReference type="GO" id="GO:0016491">
    <property type="term" value="F:oxidoreductase activity"/>
    <property type="evidence" value="ECO:0007669"/>
    <property type="project" value="UniProtKB-KW"/>
</dbReference>
<dbReference type="EMBL" id="LM676439">
    <property type="protein sequence ID" value="CEP27659.1"/>
    <property type="molecule type" value="Genomic_DNA"/>
</dbReference>
<evidence type="ECO:0000259" key="3">
    <source>
        <dbReference type="SMART" id="SM00822"/>
    </source>
</evidence>
<dbReference type="Gene3D" id="3.40.50.720">
    <property type="entry name" value="NAD(P)-binding Rossmann-like Domain"/>
    <property type="match status" value="1"/>
</dbReference>
<keyword evidence="2" id="KW-0560">Oxidoreductase</keyword>